<keyword evidence="3 8" id="KW-0813">Transport</keyword>
<dbReference type="Gene3D" id="1.20.1740.10">
    <property type="entry name" value="Amino acid/polyamine transporter I"/>
    <property type="match status" value="1"/>
</dbReference>
<accession>A0ABV5Z129</accession>
<feature type="transmembrane region" description="Helical" evidence="8">
    <location>
        <begin position="391"/>
        <end position="410"/>
    </location>
</feature>
<keyword evidence="6 8" id="KW-1133">Transmembrane helix</keyword>
<evidence type="ECO:0000256" key="1">
    <source>
        <dbReference type="ARBA" id="ARBA00004651"/>
    </source>
</evidence>
<dbReference type="PANTHER" id="PTHR30330:SF1">
    <property type="entry name" value="AMINO-ACID CARRIER PROTEIN ALST"/>
    <property type="match status" value="1"/>
</dbReference>
<feature type="transmembrane region" description="Helical" evidence="8">
    <location>
        <begin position="154"/>
        <end position="171"/>
    </location>
</feature>
<comment type="similarity">
    <text evidence="2 8">Belongs to the alanine or glycine:cation symporter (AGCS) (TC 2.A.25) family.</text>
</comment>
<dbReference type="PROSITE" id="PS00873">
    <property type="entry name" value="NA_ALANINE_SYMP"/>
    <property type="match status" value="1"/>
</dbReference>
<comment type="subcellular location">
    <subcellularLocation>
        <location evidence="1 8">Cell membrane</location>
        <topology evidence="1 8">Multi-pass membrane protein</topology>
    </subcellularLocation>
</comment>
<feature type="transmembrane region" description="Helical" evidence="8">
    <location>
        <begin position="422"/>
        <end position="442"/>
    </location>
</feature>
<feature type="transmembrane region" description="Helical" evidence="8">
    <location>
        <begin position="192"/>
        <end position="213"/>
    </location>
</feature>
<protein>
    <submittedName>
        <fullName evidence="9">Alanine/glycine:cation symporter family protein</fullName>
    </submittedName>
</protein>
<evidence type="ECO:0000313" key="10">
    <source>
        <dbReference type="Proteomes" id="UP001589740"/>
    </source>
</evidence>
<dbReference type="RefSeq" id="WP_380569429.1">
    <property type="nucleotide sequence ID" value="NZ_JBHMAH010000004.1"/>
</dbReference>
<reference evidence="9 10" key="1">
    <citation type="submission" date="2024-09" db="EMBL/GenBank/DDBJ databases">
        <authorList>
            <person name="Sun Q."/>
            <person name="Mori K."/>
        </authorList>
    </citation>
    <scope>NUCLEOTIDE SEQUENCE [LARGE SCALE GENOMIC DNA]</scope>
    <source>
        <strain evidence="9 10">JCM 12822</strain>
    </source>
</reference>
<evidence type="ECO:0000256" key="5">
    <source>
        <dbReference type="ARBA" id="ARBA00022692"/>
    </source>
</evidence>
<dbReference type="PANTHER" id="PTHR30330">
    <property type="entry name" value="AGSS FAMILY TRANSPORTER, SODIUM-ALANINE"/>
    <property type="match status" value="1"/>
</dbReference>
<dbReference type="NCBIfam" id="TIGR00835">
    <property type="entry name" value="agcS"/>
    <property type="match status" value="1"/>
</dbReference>
<evidence type="ECO:0000313" key="9">
    <source>
        <dbReference type="EMBL" id="MFB9859802.1"/>
    </source>
</evidence>
<dbReference type="Proteomes" id="UP001589740">
    <property type="component" value="Unassembled WGS sequence"/>
</dbReference>
<evidence type="ECO:0000256" key="2">
    <source>
        <dbReference type="ARBA" id="ARBA00009261"/>
    </source>
</evidence>
<dbReference type="InterPro" id="IPR001463">
    <property type="entry name" value="Na/Ala_symport"/>
</dbReference>
<proteinExistence type="inferred from homology"/>
<feature type="transmembrane region" description="Helical" evidence="8">
    <location>
        <begin position="93"/>
        <end position="121"/>
    </location>
</feature>
<name>A0ABV5Z129_9STAP</name>
<gene>
    <name evidence="9" type="ORF">ACFFLE_01600</name>
</gene>
<evidence type="ECO:0000256" key="7">
    <source>
        <dbReference type="ARBA" id="ARBA00023136"/>
    </source>
</evidence>
<keyword evidence="5 8" id="KW-0812">Transmembrane</keyword>
<dbReference type="Pfam" id="PF01235">
    <property type="entry name" value="Na_Ala_symp"/>
    <property type="match status" value="1"/>
</dbReference>
<evidence type="ECO:0000256" key="3">
    <source>
        <dbReference type="ARBA" id="ARBA00022448"/>
    </source>
</evidence>
<feature type="transmembrane region" description="Helical" evidence="8">
    <location>
        <begin position="219"/>
        <end position="238"/>
    </location>
</feature>
<organism evidence="9 10">
    <name type="scientific">Salinicoccus siamensis</name>
    <dbReference type="NCBI Taxonomy" id="381830"/>
    <lineage>
        <taxon>Bacteria</taxon>
        <taxon>Bacillati</taxon>
        <taxon>Bacillota</taxon>
        <taxon>Bacilli</taxon>
        <taxon>Bacillales</taxon>
        <taxon>Staphylococcaceae</taxon>
        <taxon>Salinicoccus</taxon>
    </lineage>
</organism>
<evidence type="ECO:0000256" key="8">
    <source>
        <dbReference type="RuleBase" id="RU363064"/>
    </source>
</evidence>
<feature type="transmembrane region" description="Helical" evidence="8">
    <location>
        <begin position="21"/>
        <end position="40"/>
    </location>
</feature>
<evidence type="ECO:0000256" key="4">
    <source>
        <dbReference type="ARBA" id="ARBA00022475"/>
    </source>
</evidence>
<keyword evidence="4 8" id="KW-1003">Cell membrane</keyword>
<dbReference type="EMBL" id="JBHMAH010000004">
    <property type="protein sequence ID" value="MFB9859802.1"/>
    <property type="molecule type" value="Genomic_DNA"/>
</dbReference>
<keyword evidence="10" id="KW-1185">Reference proteome</keyword>
<keyword evidence="7 8" id="KW-0472">Membrane</keyword>
<comment type="caution">
    <text evidence="9">The sequence shown here is derived from an EMBL/GenBank/DDBJ whole genome shotgun (WGS) entry which is preliminary data.</text>
</comment>
<dbReference type="PRINTS" id="PR00175">
    <property type="entry name" value="NAALASMPORT"/>
</dbReference>
<feature type="transmembrane region" description="Helical" evidence="8">
    <location>
        <begin position="354"/>
        <end position="379"/>
    </location>
</feature>
<keyword evidence="8" id="KW-0769">Symport</keyword>
<sequence>MENEGVVPGWFKSVIEVGNDLLWGDFLIGLLILAGLYFSISSKFVQFRWFKEMFNVLTEKAETLPDGRKGIAPFQAFAISAASRVGTGNIAGVATAIVLGGPGAVFWMWVIAFFGAATAFFESTLAQVYKVEDKDGGFRGGPAYYMEKGLNQKWLGVFFAVLITVTFGFVFNGLQANTIAHAYEEAFNIDRWVIGLVIAALAAIVIFGGARWIANVTGYIVPIMALIYLGVIFVILIINYDRVIPMLTDIFQNAFGIREVFSGAIGAAILNGFQRGLFSNEAGMGSAPNAAASAAVSHPVKQGLIQSLGVFFDTMIVCTATAILILMYTDLSYGEEAQQGIQVTQAAMGEQMGAFGATFIAIVILLFAYSSILGNYFYGQSNLNYIKENKTLLFAFKLLVVLMVFIGAIMDLETAWSMADLFMALMAVTNLVAVFGLSNVVWQVAADYKTQLRDGKNPVFQTNNIKADLSDVDEWGENRYAYRNQDRSGH</sequence>
<evidence type="ECO:0000256" key="6">
    <source>
        <dbReference type="ARBA" id="ARBA00022989"/>
    </source>
</evidence>
<feature type="transmembrane region" description="Helical" evidence="8">
    <location>
        <begin position="308"/>
        <end position="328"/>
    </location>
</feature>